<dbReference type="InterPro" id="IPR017230">
    <property type="entry name" value="Mrs6"/>
</dbReference>
<dbReference type="GO" id="GO:0006888">
    <property type="term" value="P:endoplasmic reticulum to Golgi vesicle-mediated transport"/>
    <property type="evidence" value="ECO:0007669"/>
    <property type="project" value="EnsemblFungi"/>
</dbReference>
<dbReference type="Proteomes" id="UP000095023">
    <property type="component" value="Unassembled WGS sequence"/>
</dbReference>
<proteinExistence type="inferred from homology"/>
<evidence type="ECO:0000256" key="3">
    <source>
        <dbReference type="SAM" id="MobiDB-lite"/>
    </source>
</evidence>
<keyword evidence="5" id="KW-1185">Reference proteome</keyword>
<dbReference type="GO" id="GO:0005829">
    <property type="term" value="C:cytosol"/>
    <property type="evidence" value="ECO:0007669"/>
    <property type="project" value="TreeGrafter"/>
</dbReference>
<evidence type="ECO:0000313" key="5">
    <source>
        <dbReference type="Proteomes" id="UP000095023"/>
    </source>
</evidence>
<dbReference type="PANTHER" id="PTHR11787">
    <property type="entry name" value="RAB GDP-DISSOCIATION INHIBITOR"/>
    <property type="match status" value="1"/>
</dbReference>
<gene>
    <name evidence="4" type="ORF">CANCADRAFT_30183</name>
</gene>
<dbReference type="Gene3D" id="3.50.50.60">
    <property type="entry name" value="FAD/NAD(P)-binding domain"/>
    <property type="match status" value="1"/>
</dbReference>
<organism evidence="4 5">
    <name type="scientific">Tortispora caseinolytica NRRL Y-17796</name>
    <dbReference type="NCBI Taxonomy" id="767744"/>
    <lineage>
        <taxon>Eukaryota</taxon>
        <taxon>Fungi</taxon>
        <taxon>Dikarya</taxon>
        <taxon>Ascomycota</taxon>
        <taxon>Saccharomycotina</taxon>
        <taxon>Trigonopsidomycetes</taxon>
        <taxon>Trigonopsidales</taxon>
        <taxon>Trigonopsidaceae</taxon>
        <taxon>Tortispora</taxon>
    </lineage>
</organism>
<dbReference type="GO" id="GO:0005968">
    <property type="term" value="C:Rab-protein geranylgeranyltransferase complex"/>
    <property type="evidence" value="ECO:0007669"/>
    <property type="project" value="EnsemblFungi"/>
</dbReference>
<dbReference type="GO" id="GO:0005634">
    <property type="term" value="C:nucleus"/>
    <property type="evidence" value="ECO:0007669"/>
    <property type="project" value="TreeGrafter"/>
</dbReference>
<dbReference type="GO" id="GO:0004663">
    <property type="term" value="F:Rab geranylgeranyltransferase activity"/>
    <property type="evidence" value="ECO:0007669"/>
    <property type="project" value="EnsemblFungi"/>
</dbReference>
<accession>A0A1E4TJE7</accession>
<dbReference type="Pfam" id="PF00996">
    <property type="entry name" value="GDI"/>
    <property type="match status" value="1"/>
</dbReference>
<dbReference type="GO" id="GO:0016020">
    <property type="term" value="C:membrane"/>
    <property type="evidence" value="ECO:0007669"/>
    <property type="project" value="EnsemblFungi"/>
</dbReference>
<reference evidence="5" key="1">
    <citation type="submission" date="2016-02" db="EMBL/GenBank/DDBJ databases">
        <title>Comparative genomics of biotechnologically important yeasts.</title>
        <authorList>
            <consortium name="DOE Joint Genome Institute"/>
            <person name="Riley R."/>
            <person name="Haridas S."/>
            <person name="Wolfe K.H."/>
            <person name="Lopes M.R."/>
            <person name="Hittinger C.T."/>
            <person name="Goker M."/>
            <person name="Salamov A."/>
            <person name="Wisecaver J."/>
            <person name="Long T.M."/>
            <person name="Aerts A.L."/>
            <person name="Barry K."/>
            <person name="Choi C."/>
            <person name="Clum A."/>
            <person name="Coughlan A.Y."/>
            <person name="Deshpande S."/>
            <person name="Douglass A.P."/>
            <person name="Hanson S.J."/>
            <person name="Klenk H.-P."/>
            <person name="Labutti K."/>
            <person name="Lapidus A."/>
            <person name="Lindquist E."/>
            <person name="Lipzen A."/>
            <person name="Meier-Kolthoff J.P."/>
            <person name="Ohm R.A."/>
            <person name="Otillar R.P."/>
            <person name="Pangilinan J."/>
            <person name="Peng Y."/>
            <person name="Rokas A."/>
            <person name="Rosa C.A."/>
            <person name="Scheuner C."/>
            <person name="Sibirny A.A."/>
            <person name="Slot J.C."/>
            <person name="Stielow J.B."/>
            <person name="Sun H."/>
            <person name="Kurtzman C.P."/>
            <person name="Blackwell M."/>
            <person name="Jeffries T.W."/>
            <person name="Grigoriev I.V."/>
        </authorList>
    </citation>
    <scope>NUCLEOTIDE SEQUENCE [LARGE SCALE GENOMIC DNA]</scope>
    <source>
        <strain evidence="5">NRRL Y-17796</strain>
    </source>
</reference>
<feature type="region of interest" description="Disordered" evidence="3">
    <location>
        <begin position="487"/>
        <end position="525"/>
    </location>
</feature>
<dbReference type="PRINTS" id="PR00894">
    <property type="entry name" value="YEASTMRS6P"/>
</dbReference>
<dbReference type="InterPro" id="IPR018203">
    <property type="entry name" value="GDP_dissociation_inhibitor"/>
</dbReference>
<dbReference type="EMBL" id="KV453841">
    <property type="protein sequence ID" value="ODV91880.1"/>
    <property type="molecule type" value="Genomic_DNA"/>
</dbReference>
<dbReference type="InterPro" id="IPR036188">
    <property type="entry name" value="FAD/NAD-bd_sf"/>
</dbReference>
<dbReference type="GO" id="GO:0005092">
    <property type="term" value="F:GDP-dissociation inhibitor activity"/>
    <property type="evidence" value="ECO:0007669"/>
    <property type="project" value="UniProtKB-UniRule"/>
</dbReference>
<evidence type="ECO:0000313" key="4">
    <source>
        <dbReference type="EMBL" id="ODV91880.1"/>
    </source>
</evidence>
<dbReference type="PRINTS" id="PR00891">
    <property type="entry name" value="RABGDIREP"/>
</dbReference>
<dbReference type="SUPFAM" id="SSF51905">
    <property type="entry name" value="FAD/NAD(P)-binding domain"/>
    <property type="match status" value="1"/>
</dbReference>
<dbReference type="SUPFAM" id="SSF54373">
    <property type="entry name" value="FAD-linked reductases, C-terminal domain"/>
    <property type="match status" value="1"/>
</dbReference>
<evidence type="ECO:0000256" key="2">
    <source>
        <dbReference type="PIRNR" id="PIRNR037514"/>
    </source>
</evidence>
<evidence type="ECO:0000256" key="1">
    <source>
        <dbReference type="ARBA" id="ARBA00005593"/>
    </source>
</evidence>
<dbReference type="PANTHER" id="PTHR11787:SF4">
    <property type="entry name" value="CHM, RAB ESCORT PROTEIN 1"/>
    <property type="match status" value="1"/>
</dbReference>
<dbReference type="GO" id="GO:0007264">
    <property type="term" value="P:small GTPase-mediated signal transduction"/>
    <property type="evidence" value="ECO:0007669"/>
    <property type="project" value="UniProtKB-UniRule"/>
</dbReference>
<name>A0A1E4TJE7_9ASCO</name>
<dbReference type="AlphaFoldDB" id="A0A1E4TJE7"/>
<dbReference type="Gene3D" id="1.10.405.10">
    <property type="entry name" value="Guanine Nucleotide Dissociation Inhibitor, domain 1"/>
    <property type="match status" value="1"/>
</dbReference>
<protein>
    <recommendedName>
        <fullName evidence="2">Rab proteins geranylgeranyltransferase</fullName>
    </recommendedName>
</protein>
<comment type="similarity">
    <text evidence="1 2">Belongs to the Rab GDI family.</text>
</comment>
<dbReference type="GO" id="GO:0006612">
    <property type="term" value="P:protein targeting to membrane"/>
    <property type="evidence" value="ECO:0007669"/>
    <property type="project" value="EnsemblFungi"/>
</dbReference>
<dbReference type="PIRSF" id="PIRSF037514">
    <property type="entry name" value="Rab_ger_ger_transf_A_fun"/>
    <property type="match status" value="1"/>
</dbReference>
<dbReference type="GO" id="GO:0031267">
    <property type="term" value="F:small GTPase binding"/>
    <property type="evidence" value="ECO:0007669"/>
    <property type="project" value="EnsemblFungi"/>
</dbReference>
<dbReference type="Gene3D" id="3.30.519.10">
    <property type="entry name" value="Guanine Nucleotide Dissociation Inhibitor, domain 2"/>
    <property type="match status" value="1"/>
</dbReference>
<dbReference type="OrthoDB" id="1923006at2759"/>
<sequence>MEEYDVIIYGTDLVQSIVGAALSWQGVSVLHVDKSPYYGGASATLSLTEIKQWVESNNNDPSSPFDDVKLYVSRNIDTSKYSIDLSPRIIFSASDFIDLLRTSRVYRYLTIKPLTMFHTYKDDFFDKLASTKEDIFTDQSITVQTKRALLKFMRFVLNYQSESSLPIWTDFKNRPIAEFLQAKFKIDPIYSNELVYTLGLCPALATPTSVGLHRIKKYLTSMGVFGSFPAMFSLHGGPGEIAQGFCRSGAVGGAVYRLHSDVSSVDPDTQSIVLDDGTNIKYREKLVIPSQQQGSREVRRLVAIVSNDCKPWFGEGESAAVVVFPPGTLEGNETAVQCLIFGAESQQCQSGQAVWYLSTTEKGAKGKKELELALEKLESAILRESTEDFDIEVSEEDVILRNGTPLISSVRLGQSLKDFVPREKLQYLAKLQYVQHETIANPVADNVIPIGSSAFDITYDGIVEQAKKIFSQITGSDDDFFNVDFEDEDEEDIGEVKPLGSTSNSNSNNNSNAEPELTFGDAMEV</sequence>
<feature type="compositionally biased region" description="Low complexity" evidence="3">
    <location>
        <begin position="503"/>
        <end position="512"/>
    </location>
</feature>